<dbReference type="RefSeq" id="WP_000629109.1">
    <property type="nucleotide sequence ID" value="NZ_ABACVG020000003.1"/>
</dbReference>
<evidence type="ECO:0000313" key="10">
    <source>
        <dbReference type="Proteomes" id="UP000233549"/>
    </source>
</evidence>
<dbReference type="EMBL" id="KP400525">
    <property type="protein sequence ID" value="AKG90614.1"/>
    <property type="molecule type" value="Genomic_DNA"/>
</dbReference>
<organism evidence="7 12">
    <name type="scientific">Escherichia coli</name>
    <dbReference type="NCBI Taxonomy" id="562"/>
    <lineage>
        <taxon>Bacteria</taxon>
        <taxon>Pseudomonadati</taxon>
        <taxon>Pseudomonadota</taxon>
        <taxon>Gammaproteobacteria</taxon>
        <taxon>Enterobacterales</taxon>
        <taxon>Enterobacteriaceae</taxon>
        <taxon>Escherichia</taxon>
    </lineage>
</organism>
<dbReference type="AlphaFoldDB" id="A0A0C5EU63"/>
<accession>A0A0C5EU63</accession>
<dbReference type="Proteomes" id="UP001208624">
    <property type="component" value="Unassembled WGS sequence"/>
</dbReference>
<dbReference type="EMBL" id="JANWOR010000831">
    <property type="protein sequence ID" value="MDA4181437.1"/>
    <property type="molecule type" value="Genomic_DNA"/>
</dbReference>
<dbReference type="GO" id="GO:0003677">
    <property type="term" value="F:DNA binding"/>
    <property type="evidence" value="ECO:0007669"/>
    <property type="project" value="UniProtKB-KW"/>
</dbReference>
<dbReference type="GeneID" id="84667445"/>
<protein>
    <submittedName>
        <fullName evidence="7">DNA-binding protein</fullName>
    </submittedName>
</protein>
<dbReference type="PATRIC" id="fig|562.7071.peg.5257"/>
<dbReference type="EMBL" id="ABLFQU030000052">
    <property type="protein sequence ID" value="EMM0027570.1"/>
    <property type="molecule type" value="Genomic_DNA"/>
</dbReference>
<reference evidence="3 13" key="6">
    <citation type="submission" date="2020-06" db="EMBL/GenBank/DDBJ databases">
        <title>Whole-genome sequencing of blaNDM-5 positive Escherichia coli isolated from a Japanese patient with no history of travel abroad.</title>
        <authorList>
            <person name="Ito Y."/>
            <person name="Aoki K."/>
            <person name="Nakayama N."/>
            <person name="Ohtsuka M."/>
            <person name="Ota M."/>
            <person name="Kaneko N."/>
            <person name="Yoshida M."/>
            <person name="Ishii Y."/>
            <person name="Tateda K."/>
            <person name="Matsuse H."/>
        </authorList>
    </citation>
    <scope>NUCLEOTIDE SEQUENCE [LARGE SCALE GENOMIC DNA]</scope>
    <source>
        <strain evidence="3 13">TUM18780</strain>
        <plasmid evidence="3">pMTY18780-5_IncX3</plasmid>
        <plasmid evidence="13">pmty18780-5_incx3 dna</plasmid>
    </source>
</reference>
<dbReference type="Proteomes" id="UP001211064">
    <property type="component" value="Unassembled WGS sequence"/>
</dbReference>
<sequence length="65" mass="7696">MITLDIKEFSMLLGIRESEIYHHIRKGIPINGVPFPKPLKQIKTHRFNYEEVMRFIEDLKGKGEL</sequence>
<reference evidence="2" key="2">
    <citation type="submission" date="2015-09" db="EMBL/GenBank/DDBJ databases">
        <title>Infection and Dissemination of NDM-5 Producing Escherichia coli in China.</title>
        <authorList>
            <person name="Chen D."/>
            <person name="Gong L."/>
            <person name="Walsh T."/>
            <person name="Lan R."/>
            <person name="Wang T."/>
            <person name="Zhang J."/>
            <person name="Mai W."/>
            <person name="Ni N."/>
            <person name="Lu J."/>
            <person name="Xu J."/>
            <person name="Li J."/>
        </authorList>
    </citation>
    <scope>NUCLEOTIDE SEQUENCE</scope>
    <source>
        <strain evidence="2">1929</strain>
        <plasmid evidence="2">pEc1929</plasmid>
    </source>
</reference>
<evidence type="ECO:0000313" key="2">
    <source>
        <dbReference type="EMBL" id="ALG88224.1"/>
    </source>
</evidence>
<dbReference type="EMBL" id="KT824791">
    <property type="protein sequence ID" value="ALG88224.1"/>
    <property type="molecule type" value="Genomic_DNA"/>
</dbReference>
<evidence type="ECO:0000313" key="11">
    <source>
        <dbReference type="Proteomes" id="UP000281521"/>
    </source>
</evidence>
<dbReference type="Proteomes" id="UP000509260">
    <property type="component" value="Plasmid pMTY18780-5_IncX3"/>
</dbReference>
<evidence type="ECO:0000313" key="7">
    <source>
        <dbReference type="EMBL" id="MQK25438.1"/>
    </source>
</evidence>
<dbReference type="EMBL" id="AP023202">
    <property type="protein sequence ID" value="BCG39944.1"/>
    <property type="molecule type" value="Genomic_DNA"/>
</dbReference>
<dbReference type="Proteomes" id="UP000281521">
    <property type="component" value="Unassembled WGS sequence"/>
</dbReference>
<reference evidence="8 10" key="3">
    <citation type="submission" date="2017-12" db="EMBL/GenBank/DDBJ databases">
        <title>Rapid rising of carbapenem-resistant Enterobacteriaceae(CRE) and emergence of colistin resistance genemcr-1 in CRE in the hospital of Henan, China.</title>
        <authorList>
            <person name="Sun Q."/>
            <person name="Zhang R."/>
            <person name="Li Y."/>
            <person name="Shen Y."/>
            <person name="Zhang Y."/>
            <person name="Yang J."/>
            <person name="Shu L."/>
            <person name="Zhou H."/>
            <person name="Wang Y."/>
            <person name="Wang B."/>
            <person name="Shen Z."/>
        </authorList>
    </citation>
    <scope>NUCLEOTIDE SEQUENCE [LARGE SCALE GENOMIC DNA]</scope>
    <source>
        <strain evidence="8 10">3512</strain>
    </source>
</reference>
<geneLocation type="plasmid" evidence="2">
    <name>pEc1929</name>
</geneLocation>
<keyword evidence="7" id="KW-0238">DNA-binding</keyword>
<dbReference type="EMBL" id="PITP01000036">
    <property type="protein sequence ID" value="PKD86379.1"/>
    <property type="molecule type" value="Genomic_DNA"/>
</dbReference>
<evidence type="ECO:0000313" key="6">
    <source>
        <dbReference type="EMBL" id="MDA4181437.1"/>
    </source>
</evidence>
<evidence type="ECO:0000313" key="9">
    <source>
        <dbReference type="EMBL" id="VCZ29644.1"/>
    </source>
</evidence>
<evidence type="ECO:0000313" key="8">
    <source>
        <dbReference type="EMBL" id="PKD86379.1"/>
    </source>
</evidence>
<evidence type="ECO:0000313" key="5">
    <source>
        <dbReference type="EMBL" id="MCV5625219.1"/>
    </source>
</evidence>
<dbReference type="EMBL" id="JAOVKC010000243">
    <property type="protein sequence ID" value="MCV5625219.1"/>
    <property type="molecule type" value="Genomic_DNA"/>
</dbReference>
<geneLocation type="plasmid" evidence="3">
    <name>pMTY18780-5_IncX3</name>
</geneLocation>
<dbReference type="Proteomes" id="UP000233549">
    <property type="component" value="Unassembled WGS sequence"/>
</dbReference>
<evidence type="ECO:0000313" key="12">
    <source>
        <dbReference type="Proteomes" id="UP000359125"/>
    </source>
</evidence>
<geneLocation type="plasmid" evidence="1">
    <name>pOXA181</name>
</geneLocation>
<reference evidence="9 11" key="4">
    <citation type="submission" date="2018-10" db="EMBL/GenBank/DDBJ databases">
        <authorList>
            <person name="Noll B N."/>
        </authorList>
    </citation>
    <scope>NUCLEOTIDE SEQUENCE [LARGE SCALE GENOMIC DNA]</scope>
    <source>
        <strain evidence="9">Ecoli022</strain>
    </source>
</reference>
<gene>
    <name evidence="9" type="ORF">BANRA_05827</name>
    <name evidence="8" type="ORF">CWS33_23950</name>
    <name evidence="7" type="ORF">EIZ93_14160</name>
    <name evidence="6" type="ORF">NY836_29570</name>
    <name evidence="5" type="ORF">OFN31_26545</name>
    <name evidence="4" type="ORF">P6223_004226</name>
    <name evidence="2" type="ORF">pEC1929_0039</name>
    <name evidence="1" type="ORF">pOXA181EC14828_00017</name>
    <name evidence="3" type="ORF">TUM18780_51060</name>
</gene>
<keyword evidence="1" id="KW-0614">Plasmid</keyword>
<evidence type="ECO:0000313" key="1">
    <source>
        <dbReference type="EMBL" id="AKG90614.1"/>
    </source>
</evidence>
<reference evidence="5" key="8">
    <citation type="submission" date="2023-06" db="EMBL/GenBank/DDBJ databases">
        <title>Deciphering the underlying mechanisms mediating the transmission of blaNDM gene from human to animals in China.</title>
        <authorList>
            <person name="Chen K."/>
            <person name="Chen S."/>
        </authorList>
    </citation>
    <scope>NUCLEOTIDE SEQUENCE</scope>
    <source>
        <strain evidence="5">1199</strain>
    </source>
</reference>
<evidence type="ECO:0000313" key="3">
    <source>
        <dbReference type="EMBL" id="BCG39944.1"/>
    </source>
</evidence>
<name>A0A0C5EU63_ECOLX</name>
<dbReference type="EMBL" id="RYCF01000043">
    <property type="protein sequence ID" value="MQK25438.1"/>
    <property type="molecule type" value="Genomic_DNA"/>
</dbReference>
<geneLocation type="plasmid" evidence="13">
    <name>pmty18780-5_incx3 dna</name>
</geneLocation>
<proteinExistence type="predicted"/>
<evidence type="ECO:0000313" key="4">
    <source>
        <dbReference type="EMBL" id="EMM0027570.1"/>
    </source>
</evidence>
<evidence type="ECO:0000313" key="13">
    <source>
        <dbReference type="Proteomes" id="UP000509260"/>
    </source>
</evidence>
<reference evidence="7 12" key="5">
    <citation type="journal article" date="2019" name="Environ. Health Perspect.">
        <title>Inter-host Transmission of Carbapenemase-Producing Escherichia coli among Humans and Backyard Animals.</title>
        <authorList>
            <person name="Li J."/>
            <person name="Bi Z."/>
            <person name="Ma S."/>
            <person name="Chen B."/>
            <person name="Cai C."/>
            <person name="He J."/>
            <person name="Schwarz S."/>
            <person name="Sun C."/>
            <person name="Zhou Y."/>
            <person name="Yin J."/>
            <person name="Hulth A."/>
            <person name="Wang Y."/>
            <person name="Shen Z."/>
            <person name="Wang S."/>
            <person name="Wu C."/>
            <person name="Nilsson L.E."/>
            <person name="Walsh T.R."/>
            <person name="Borjesson S."/>
            <person name="Shen J."/>
            <person name="Sun Q."/>
            <person name="Wang Y."/>
        </authorList>
    </citation>
    <scope>NUCLEOTIDE SEQUENCE [LARGE SCALE GENOMIC DNA]</scope>
    <source>
        <strain evidence="7 12">A016f</strain>
    </source>
</reference>
<reference evidence="4" key="9">
    <citation type="submission" date="2024-02" db="EMBL/GenBank/DDBJ databases">
        <authorList>
            <consortium name="Clinical and Environmental Microbiology Branch: Whole genome sequencing antimicrobial resistance pathogens in the healthcare setting"/>
        </authorList>
    </citation>
    <scope>NUCLEOTIDE SEQUENCE</scope>
    <source>
        <strain evidence="4">2023CK-00345</strain>
    </source>
</reference>
<dbReference type="EMBL" id="UWXJ01000006">
    <property type="protein sequence ID" value="VCZ29644.1"/>
    <property type="molecule type" value="Genomic_DNA"/>
</dbReference>
<dbReference type="Proteomes" id="UP000359125">
    <property type="component" value="Unassembled WGS sequence"/>
</dbReference>
<reference evidence="1" key="1">
    <citation type="journal article" date="2015" name="Antimicrob. Agents Chemother.">
        <title>First Report of OXA-181-Producing Escherichia coli in China and Characterization of the Isolate Using Whole-Genome Sequencing.</title>
        <authorList>
            <person name="Liu Y."/>
            <person name="Feng Y."/>
            <person name="Wu W."/>
            <person name="Xie Y."/>
            <person name="Wang X."/>
            <person name="Zhang X."/>
            <person name="Chen X."/>
            <person name="Zong Z."/>
        </authorList>
    </citation>
    <scope>NUCLEOTIDE SEQUENCE</scope>
    <source>
        <strain evidence="1">WCHEC14828</strain>
        <plasmid evidence="1">pOXA181</plasmid>
    </source>
</reference>
<reference evidence="6" key="7">
    <citation type="submission" date="2022-08" db="EMBL/GenBank/DDBJ databases">
        <title>Genome sequencing of human pathogens.</title>
        <authorList>
            <person name="Cao X."/>
        </authorList>
    </citation>
    <scope>NUCLEOTIDE SEQUENCE</scope>
    <source>
        <strain evidence="6">EC16126</strain>
    </source>
</reference>